<name>A0A1G5DC69_9BACT</name>
<comment type="similarity">
    <text evidence="1">Belongs to the universal stress protein A family.</text>
</comment>
<sequence length="145" mass="16616">MNNPKVLWPTDFSRRAEKALPYIATLIREKKADVHILYVIPDIARHEPWYGEYDKQHVKRLTKREEESAAKRLNQLCNKYLDGCALFTRHTAVGEPADEILKLIDKEGMDMVVMAGHEPHIPDIGEPTLEKVKRMASVPVEVIST</sequence>
<gene>
    <name evidence="3" type="ORF">SAMN05216233_104108</name>
</gene>
<dbReference type="SUPFAM" id="SSF52402">
    <property type="entry name" value="Adenine nucleotide alpha hydrolases-like"/>
    <property type="match status" value="1"/>
</dbReference>
<reference evidence="3 4" key="1">
    <citation type="submission" date="2016-10" db="EMBL/GenBank/DDBJ databases">
        <authorList>
            <person name="de Groot N.N."/>
        </authorList>
    </citation>
    <scope>NUCLEOTIDE SEQUENCE [LARGE SCALE GENOMIC DNA]</scope>
    <source>
        <strain evidence="3 4">AA1</strain>
    </source>
</reference>
<dbReference type="PANTHER" id="PTHR46268:SF6">
    <property type="entry name" value="UNIVERSAL STRESS PROTEIN UP12"/>
    <property type="match status" value="1"/>
</dbReference>
<proteinExistence type="inferred from homology"/>
<evidence type="ECO:0000259" key="2">
    <source>
        <dbReference type="Pfam" id="PF00582"/>
    </source>
</evidence>
<dbReference type="Gene3D" id="3.40.50.620">
    <property type="entry name" value="HUPs"/>
    <property type="match status" value="1"/>
</dbReference>
<dbReference type="Proteomes" id="UP000198870">
    <property type="component" value="Unassembled WGS sequence"/>
</dbReference>
<accession>A0A1G5DC69</accession>
<feature type="domain" description="UspA" evidence="2">
    <location>
        <begin position="5"/>
        <end position="142"/>
    </location>
</feature>
<keyword evidence="4" id="KW-1185">Reference proteome</keyword>
<evidence type="ECO:0000313" key="3">
    <source>
        <dbReference type="EMBL" id="SCY12363.1"/>
    </source>
</evidence>
<evidence type="ECO:0000256" key="1">
    <source>
        <dbReference type="ARBA" id="ARBA00008791"/>
    </source>
</evidence>
<dbReference type="PANTHER" id="PTHR46268">
    <property type="entry name" value="STRESS RESPONSE PROTEIN NHAX"/>
    <property type="match status" value="1"/>
</dbReference>
<dbReference type="InterPro" id="IPR014729">
    <property type="entry name" value="Rossmann-like_a/b/a_fold"/>
</dbReference>
<dbReference type="EMBL" id="FMUX01000004">
    <property type="protein sequence ID" value="SCY12363.1"/>
    <property type="molecule type" value="Genomic_DNA"/>
</dbReference>
<organism evidence="3 4">
    <name type="scientific">Desulfoluna spongiiphila</name>
    <dbReference type="NCBI Taxonomy" id="419481"/>
    <lineage>
        <taxon>Bacteria</taxon>
        <taxon>Pseudomonadati</taxon>
        <taxon>Thermodesulfobacteriota</taxon>
        <taxon>Desulfobacteria</taxon>
        <taxon>Desulfobacterales</taxon>
        <taxon>Desulfolunaceae</taxon>
        <taxon>Desulfoluna</taxon>
    </lineage>
</organism>
<dbReference type="AlphaFoldDB" id="A0A1G5DC69"/>
<evidence type="ECO:0000313" key="4">
    <source>
        <dbReference type="Proteomes" id="UP000198870"/>
    </source>
</evidence>
<dbReference type="InterPro" id="IPR006016">
    <property type="entry name" value="UspA"/>
</dbReference>
<protein>
    <submittedName>
        <fullName evidence="3">Nucleotide-binding universal stress protein, UspA family</fullName>
    </submittedName>
</protein>
<dbReference type="CDD" id="cd00293">
    <property type="entry name" value="USP-like"/>
    <property type="match status" value="1"/>
</dbReference>
<dbReference type="Pfam" id="PF00582">
    <property type="entry name" value="Usp"/>
    <property type="match status" value="1"/>
</dbReference>
<dbReference type="RefSeq" id="WP_092209832.1">
    <property type="nucleotide sequence ID" value="NZ_FMUX01000004.1"/>
</dbReference>
<dbReference type="OrthoDB" id="9788959at2"/>
<dbReference type="STRING" id="419481.SAMN05216233_104108"/>